<dbReference type="Gene3D" id="3.20.20.10">
    <property type="entry name" value="Alanine racemase"/>
    <property type="match status" value="1"/>
</dbReference>
<dbReference type="AlphaFoldDB" id="A0A0V8LY62"/>
<evidence type="ECO:0000256" key="3">
    <source>
        <dbReference type="PIRSR" id="PIRSR004848-1"/>
    </source>
</evidence>
<dbReference type="InterPro" id="IPR029066">
    <property type="entry name" value="PLP-binding_barrel"/>
</dbReference>
<dbReference type="CDD" id="cd00635">
    <property type="entry name" value="PLPDE_III_YBL036c_like"/>
    <property type="match status" value="1"/>
</dbReference>
<dbReference type="Pfam" id="PF01168">
    <property type="entry name" value="Ala_racemase_N"/>
    <property type="match status" value="1"/>
</dbReference>
<dbReference type="PANTHER" id="PTHR10146:SF14">
    <property type="entry name" value="PYRIDOXAL PHOSPHATE HOMEOSTASIS PROTEIN"/>
    <property type="match status" value="1"/>
</dbReference>
<dbReference type="InterPro" id="IPR001608">
    <property type="entry name" value="Ala_racemase_N"/>
</dbReference>
<evidence type="ECO:0000256" key="2">
    <source>
        <dbReference type="HAMAP-Rule" id="MF_02087"/>
    </source>
</evidence>
<dbReference type="PROSITE" id="PS01211">
    <property type="entry name" value="UPF0001"/>
    <property type="match status" value="1"/>
</dbReference>
<dbReference type="PANTHER" id="PTHR10146">
    <property type="entry name" value="PROLINE SYNTHETASE CO-TRANSCRIBED BACTERIAL HOMOLOG PROTEIN"/>
    <property type="match status" value="1"/>
</dbReference>
<dbReference type="EMBL" id="JGYD01000026">
    <property type="protein sequence ID" value="KSV16437.1"/>
    <property type="molecule type" value="Genomic_DNA"/>
</dbReference>
<dbReference type="NCBIfam" id="TIGR00044">
    <property type="entry name" value="YggS family pyridoxal phosphate-dependent enzyme"/>
    <property type="match status" value="1"/>
</dbReference>
<sequence length="220" mass="24430">MYEDIARNIRDILAELPPDVTLEAAVKKRQPAEILAAIEAGVKIIGHNYLSEAEQTYPLIGEKAEWHFIGKLQSNKCKKIVRLFSVVETVDSFEIASELNRRAAEIDKVLSVFIEINSGREEQKSGVLPEDTVELAKRISGLSNLRLSGLMTMGPALEDPDELRSVFRLTKNKFDEIAAMGLPNTELKFLSMGMSGSYKVAVQEGTNLVRLGTRIFGPRP</sequence>
<evidence type="ECO:0000313" key="6">
    <source>
        <dbReference type="EMBL" id="KSV16437.1"/>
    </source>
</evidence>
<dbReference type="InterPro" id="IPR011078">
    <property type="entry name" value="PyrdxlP_homeostasis"/>
</dbReference>
<comment type="function">
    <text evidence="2">Pyridoxal 5'-phosphate (PLP)-binding protein, which is involved in PLP homeostasis.</text>
</comment>
<feature type="domain" description="Alanine racemase N-terminal" evidence="5">
    <location>
        <begin position="4"/>
        <end position="220"/>
    </location>
</feature>
<feature type="modified residue" description="N6-(pyridoxal phosphate)lysine" evidence="2 3">
    <location>
        <position position="27"/>
    </location>
</feature>
<evidence type="ECO:0000313" key="7">
    <source>
        <dbReference type="Proteomes" id="UP000053577"/>
    </source>
</evidence>
<comment type="caution">
    <text evidence="6">The sequence shown here is derived from an EMBL/GenBank/DDBJ whole genome shotgun (WGS) entry which is preliminary data.</text>
</comment>
<evidence type="ECO:0000256" key="1">
    <source>
        <dbReference type="ARBA" id="ARBA00022898"/>
    </source>
</evidence>
<dbReference type="PIRSF" id="PIRSF004848">
    <property type="entry name" value="YBL036c_PLPDEIII"/>
    <property type="match status" value="1"/>
</dbReference>
<name>A0A0V8LY62_9CHLR</name>
<dbReference type="HAMAP" id="MF_02087">
    <property type="entry name" value="PLP_homeostasis"/>
    <property type="match status" value="1"/>
</dbReference>
<dbReference type="RefSeq" id="WP_058292829.1">
    <property type="nucleotide sequence ID" value="NZ_JGYD01000026.1"/>
</dbReference>
<dbReference type="GO" id="GO:0030170">
    <property type="term" value="F:pyridoxal phosphate binding"/>
    <property type="evidence" value="ECO:0007669"/>
    <property type="project" value="UniProtKB-UniRule"/>
</dbReference>
<dbReference type="PATRIC" id="fig|61435.5.peg.836"/>
<evidence type="ECO:0000259" key="5">
    <source>
        <dbReference type="Pfam" id="PF01168"/>
    </source>
</evidence>
<evidence type="ECO:0000256" key="4">
    <source>
        <dbReference type="RuleBase" id="RU004514"/>
    </source>
</evidence>
<dbReference type="eggNOG" id="COG0325">
    <property type="taxonomic scope" value="Bacteria"/>
</dbReference>
<keyword evidence="1 2" id="KW-0663">Pyridoxal phosphate</keyword>
<proteinExistence type="inferred from homology"/>
<dbReference type="Proteomes" id="UP000053577">
    <property type="component" value="Unassembled WGS sequence"/>
</dbReference>
<organism evidence="6 7">
    <name type="scientific">Dehalococcoides mccartyi</name>
    <dbReference type="NCBI Taxonomy" id="61435"/>
    <lineage>
        <taxon>Bacteria</taxon>
        <taxon>Bacillati</taxon>
        <taxon>Chloroflexota</taxon>
        <taxon>Dehalococcoidia</taxon>
        <taxon>Dehalococcoidales</taxon>
        <taxon>Dehalococcoidaceae</taxon>
        <taxon>Dehalococcoides</taxon>
    </lineage>
</organism>
<reference evidence="6 7" key="1">
    <citation type="journal article" date="2015" name="Sci. Rep.">
        <title>A comparative genomics and reductive dehalogenase gene transcription study of two chloroethene-respiring bacteria, Dehalococcoides mccartyi strains MB and 11a.</title>
        <authorList>
            <person name="Low A."/>
            <person name="Shen Z."/>
            <person name="Cheng D."/>
            <person name="Rogers M.J."/>
            <person name="Lee P.K."/>
            <person name="He J."/>
        </authorList>
    </citation>
    <scope>NUCLEOTIDE SEQUENCE [LARGE SCALE GENOMIC DNA]</scope>
    <source>
        <strain evidence="6 7">MB</strain>
    </source>
</reference>
<comment type="cofactor">
    <cofactor evidence="3">
        <name>pyridoxal 5'-phosphate</name>
        <dbReference type="ChEBI" id="CHEBI:597326"/>
    </cofactor>
</comment>
<accession>A0A0V8LY62</accession>
<gene>
    <name evidence="6" type="ORF">DA01_04195</name>
</gene>
<dbReference type="OrthoDB" id="9804072at2"/>
<comment type="similarity">
    <text evidence="2 4">Belongs to the pyridoxal phosphate-binding protein YggS/PROSC family.</text>
</comment>
<protein>
    <recommendedName>
        <fullName evidence="2">Pyridoxal phosphate homeostasis protein</fullName>
        <shortName evidence="2">PLP homeostasis protein</shortName>
    </recommendedName>
</protein>
<dbReference type="FunFam" id="3.20.20.10:FF:000018">
    <property type="entry name" value="Pyridoxal phosphate homeostasis protein"/>
    <property type="match status" value="1"/>
</dbReference>
<dbReference type="SUPFAM" id="SSF51419">
    <property type="entry name" value="PLP-binding barrel"/>
    <property type="match status" value="1"/>
</dbReference>